<dbReference type="GeneID" id="82535260"/>
<sequence length="252" mass="29497">MDNGNGEYRIANLSDVVSRIDLYDFIKGYDKSIGYDGLTLAQIKEYRANYHFRKIPDDKKLSPYVDIRAFRGQEMSLFPPEQHYKEINKKDIRDMFEAYADKEGWVNLKDKEVNEALFASGEFITNFAYKKTNLAGVEVLEEFKVVDRLDNGSRPSSFYDGLNIREFEEKYSRLHNKSKPSYEEQYKEAFTKLYDEYYEAKNSFMVAKENLLNNELVDSEIKEKVESLEESSQMSAIRQKFHSIVGIEFSEG</sequence>
<dbReference type="AlphaFoldDB" id="A0A3D8IGY2"/>
<evidence type="ECO:0000313" key="2">
    <source>
        <dbReference type="Proteomes" id="UP000256650"/>
    </source>
</evidence>
<reference evidence="1 2" key="1">
    <citation type="submission" date="2018-04" db="EMBL/GenBank/DDBJ databases">
        <title>Novel Campyloabacter and Helicobacter Species and Strains.</title>
        <authorList>
            <person name="Mannion A.J."/>
            <person name="Shen Z."/>
            <person name="Fox J.G."/>
        </authorList>
    </citation>
    <scope>NUCLEOTIDE SEQUENCE [LARGE SCALE GENOMIC DNA]</scope>
    <source>
        <strain evidence="1 2">MIT 99-5101</strain>
    </source>
</reference>
<comment type="caution">
    <text evidence="1">The sequence shown here is derived from an EMBL/GenBank/DDBJ whole genome shotgun (WGS) entry which is preliminary data.</text>
</comment>
<gene>
    <name evidence="1" type="ORF">CQA43_03050</name>
</gene>
<dbReference type="OrthoDB" id="5314063at2"/>
<dbReference type="Proteomes" id="UP000256650">
    <property type="component" value="Unassembled WGS sequence"/>
</dbReference>
<organism evidence="1 2">
    <name type="scientific">Helicobacter ganmani</name>
    <dbReference type="NCBI Taxonomy" id="60246"/>
    <lineage>
        <taxon>Bacteria</taxon>
        <taxon>Pseudomonadati</taxon>
        <taxon>Campylobacterota</taxon>
        <taxon>Epsilonproteobacteria</taxon>
        <taxon>Campylobacterales</taxon>
        <taxon>Helicobacteraceae</taxon>
        <taxon>Helicobacter</taxon>
    </lineage>
</organism>
<accession>A0A3D8IGY2</accession>
<evidence type="ECO:0000313" key="1">
    <source>
        <dbReference type="EMBL" id="RDU63811.1"/>
    </source>
</evidence>
<name>A0A3D8IGY2_9HELI</name>
<protein>
    <submittedName>
        <fullName evidence="1">Uncharacterized protein</fullName>
    </submittedName>
</protein>
<proteinExistence type="predicted"/>
<keyword evidence="2" id="KW-1185">Reference proteome</keyword>
<dbReference type="RefSeq" id="WP_115551136.1">
    <property type="nucleotide sequence ID" value="NZ_CAPHNE010000012.1"/>
</dbReference>
<dbReference type="EMBL" id="NXLS01000002">
    <property type="protein sequence ID" value="RDU63811.1"/>
    <property type="molecule type" value="Genomic_DNA"/>
</dbReference>